<feature type="region of interest" description="Disordered" evidence="1">
    <location>
        <begin position="29"/>
        <end position="132"/>
    </location>
</feature>
<proteinExistence type="predicted"/>
<evidence type="ECO:0000313" key="2">
    <source>
        <dbReference type="EMBL" id="KAK3670545.1"/>
    </source>
</evidence>
<evidence type="ECO:0000256" key="1">
    <source>
        <dbReference type="SAM" id="MobiDB-lite"/>
    </source>
</evidence>
<protein>
    <submittedName>
        <fullName evidence="2">Uncharacterized protein</fullName>
    </submittedName>
</protein>
<dbReference type="EMBL" id="JAUTXT010000054">
    <property type="protein sequence ID" value="KAK3670545.1"/>
    <property type="molecule type" value="Genomic_DNA"/>
</dbReference>
<comment type="caution">
    <text evidence="2">The sequence shown here is derived from an EMBL/GenBank/DDBJ whole genome shotgun (WGS) entry which is preliminary data.</text>
</comment>
<dbReference type="Proteomes" id="UP001274830">
    <property type="component" value="Unassembled WGS sequence"/>
</dbReference>
<organism evidence="2 3">
    <name type="scientific">Recurvomyces mirabilis</name>
    <dbReference type="NCBI Taxonomy" id="574656"/>
    <lineage>
        <taxon>Eukaryota</taxon>
        <taxon>Fungi</taxon>
        <taxon>Dikarya</taxon>
        <taxon>Ascomycota</taxon>
        <taxon>Pezizomycotina</taxon>
        <taxon>Dothideomycetes</taxon>
        <taxon>Dothideomycetidae</taxon>
        <taxon>Mycosphaerellales</taxon>
        <taxon>Teratosphaeriaceae</taxon>
        <taxon>Recurvomyces</taxon>
    </lineage>
</organism>
<sequence>MAVVLYAMLESGVSLSGKHYEMMSAVDGSRGKDAFNHQFRKVKARAKELQDQAKKGGGVGTPVKGKPRGGDGSAVKSGTGGGKRKGKADTPQKENEDDDEDEVEGTPSKKTKVKAEVEEAMAAFDGESDDFQ</sequence>
<feature type="compositionally biased region" description="Basic and acidic residues" evidence="1">
    <location>
        <begin position="45"/>
        <end position="54"/>
    </location>
</feature>
<accession>A0AAE0TMX9</accession>
<keyword evidence="3" id="KW-1185">Reference proteome</keyword>
<feature type="compositionally biased region" description="Acidic residues" evidence="1">
    <location>
        <begin position="95"/>
        <end position="104"/>
    </location>
</feature>
<dbReference type="AlphaFoldDB" id="A0AAE0TMX9"/>
<gene>
    <name evidence="2" type="ORF">LTR78_009513</name>
</gene>
<evidence type="ECO:0000313" key="3">
    <source>
        <dbReference type="Proteomes" id="UP001274830"/>
    </source>
</evidence>
<reference evidence="2" key="1">
    <citation type="submission" date="2023-07" db="EMBL/GenBank/DDBJ databases">
        <title>Black Yeasts Isolated from many extreme environments.</title>
        <authorList>
            <person name="Coleine C."/>
            <person name="Stajich J.E."/>
            <person name="Selbmann L."/>
        </authorList>
    </citation>
    <scope>NUCLEOTIDE SEQUENCE</scope>
    <source>
        <strain evidence="2">CCFEE 5485</strain>
    </source>
</reference>
<name>A0AAE0TMX9_9PEZI</name>